<dbReference type="EMBL" id="SPAZ01000297">
    <property type="protein sequence ID" value="TQE20889.1"/>
    <property type="molecule type" value="Genomic_DNA"/>
</dbReference>
<dbReference type="AlphaFoldDB" id="A0AAE8VV73"/>
<feature type="region of interest" description="Disordered" evidence="1">
    <location>
        <begin position="16"/>
        <end position="48"/>
    </location>
</feature>
<sequence>MRTLVAKLCEKLLPGRGRRRAAAAARPGRHGAPLEPGPPPPPPPVDDLWPFEPYDNFVRPYVLTAEELYVVYGMEGAPA</sequence>
<gene>
    <name evidence="2" type="ORF">Sipo8835_38010</name>
</gene>
<comment type="caution">
    <text evidence="2">The sequence shown here is derived from an EMBL/GenBank/DDBJ whole genome shotgun (WGS) entry which is preliminary data.</text>
</comment>
<name>A0AAE8VV73_9ACTN</name>
<dbReference type="RefSeq" id="WP_009316440.1">
    <property type="nucleotide sequence ID" value="NZ_JARAVA010000330.1"/>
</dbReference>
<evidence type="ECO:0000313" key="2">
    <source>
        <dbReference type="EMBL" id="TQE20889.1"/>
    </source>
</evidence>
<feature type="compositionally biased region" description="Low complexity" evidence="1">
    <location>
        <begin position="22"/>
        <end position="34"/>
    </location>
</feature>
<feature type="compositionally biased region" description="Pro residues" evidence="1">
    <location>
        <begin position="35"/>
        <end position="45"/>
    </location>
</feature>
<proteinExistence type="predicted"/>
<evidence type="ECO:0000313" key="3">
    <source>
        <dbReference type="Proteomes" id="UP000318720"/>
    </source>
</evidence>
<accession>A0AAE8VV73</accession>
<dbReference type="Proteomes" id="UP000318720">
    <property type="component" value="Unassembled WGS sequence"/>
</dbReference>
<protein>
    <submittedName>
        <fullName evidence="2">Uncharacterized protein</fullName>
    </submittedName>
</protein>
<evidence type="ECO:0000256" key="1">
    <source>
        <dbReference type="SAM" id="MobiDB-lite"/>
    </source>
</evidence>
<organism evidence="2 3">
    <name type="scientific">Streptomyces ipomoeae</name>
    <dbReference type="NCBI Taxonomy" id="103232"/>
    <lineage>
        <taxon>Bacteria</taxon>
        <taxon>Bacillati</taxon>
        <taxon>Actinomycetota</taxon>
        <taxon>Actinomycetes</taxon>
        <taxon>Kitasatosporales</taxon>
        <taxon>Streptomycetaceae</taxon>
        <taxon>Streptomyces</taxon>
    </lineage>
</organism>
<reference evidence="2 3" key="1">
    <citation type="submission" date="2019-03" db="EMBL/GenBank/DDBJ databases">
        <title>Comparative genomic analyses of the sweetpotato soil rot pathogen, Streptomyces ipomoeae.</title>
        <authorList>
            <person name="Ruschel Soares N."/>
            <person name="Badger J.H."/>
            <person name="Huguet-Tapia J.C."/>
            <person name="Clark C.A."/>
            <person name="Pettis G.S."/>
        </authorList>
    </citation>
    <scope>NUCLEOTIDE SEQUENCE [LARGE SCALE GENOMIC DNA]</scope>
    <source>
        <strain evidence="2 3">88-35</strain>
    </source>
</reference>